<dbReference type="Pfam" id="PF13175">
    <property type="entry name" value="AAA_15"/>
    <property type="match status" value="1"/>
</dbReference>
<comment type="caution">
    <text evidence="2">The sequence shown here is derived from an EMBL/GenBank/DDBJ whole genome shotgun (WGS) entry which is preliminary data.</text>
</comment>
<keyword evidence="3" id="KW-1185">Reference proteome</keyword>
<organism evidence="2 3">
    <name type="scientific">Hymenobacter polaris</name>
    <dbReference type="NCBI Taxonomy" id="2682546"/>
    <lineage>
        <taxon>Bacteria</taxon>
        <taxon>Pseudomonadati</taxon>
        <taxon>Bacteroidota</taxon>
        <taxon>Cytophagia</taxon>
        <taxon>Cytophagales</taxon>
        <taxon>Hymenobacteraceae</taxon>
        <taxon>Hymenobacter</taxon>
    </lineage>
</organism>
<evidence type="ECO:0000259" key="1">
    <source>
        <dbReference type="Pfam" id="PF13175"/>
    </source>
</evidence>
<dbReference type="InterPro" id="IPR041685">
    <property type="entry name" value="AAA_GajA/Old/RecF-like"/>
</dbReference>
<evidence type="ECO:0000313" key="3">
    <source>
        <dbReference type="Proteomes" id="UP000559626"/>
    </source>
</evidence>
<gene>
    <name evidence="2" type="ORF">HHL22_20295</name>
</gene>
<name>A0A7Y0AHN1_9BACT</name>
<dbReference type="RefSeq" id="WP_169533206.1">
    <property type="nucleotide sequence ID" value="NZ_JABBGH010000003.1"/>
</dbReference>
<keyword evidence="2" id="KW-0547">Nucleotide-binding</keyword>
<reference evidence="2 3" key="1">
    <citation type="submission" date="2020-04" db="EMBL/GenBank/DDBJ databases">
        <title>Hymenobacter polaris sp. nov., isolated from Arctic soil.</title>
        <authorList>
            <person name="Dahal R.H."/>
        </authorList>
    </citation>
    <scope>NUCLEOTIDE SEQUENCE [LARGE SCALE GENOMIC DNA]</scope>
    <source>
        <strain evidence="2 3">RP-2-7</strain>
    </source>
</reference>
<accession>A0A7Y0AHN1</accession>
<dbReference type="PANTHER" id="PTHR43581:SF4">
    <property type="entry name" value="ATP_GTP PHOSPHATASE"/>
    <property type="match status" value="1"/>
</dbReference>
<keyword evidence="2" id="KW-0067">ATP-binding</keyword>
<dbReference type="InterPro" id="IPR027417">
    <property type="entry name" value="P-loop_NTPase"/>
</dbReference>
<dbReference type="Proteomes" id="UP000559626">
    <property type="component" value="Unassembled WGS sequence"/>
</dbReference>
<dbReference type="EMBL" id="JABBGH010000003">
    <property type="protein sequence ID" value="NML67548.1"/>
    <property type="molecule type" value="Genomic_DNA"/>
</dbReference>
<protein>
    <submittedName>
        <fullName evidence="2">ATP-binding protein</fullName>
    </submittedName>
</protein>
<dbReference type="Gene3D" id="3.40.50.300">
    <property type="entry name" value="P-loop containing nucleotide triphosphate hydrolases"/>
    <property type="match status" value="1"/>
</dbReference>
<dbReference type="InterPro" id="IPR051396">
    <property type="entry name" value="Bact_Antivir_Def_Nuclease"/>
</dbReference>
<sequence length="556" mass="63669">MELRSIRIRNFRSVEQEQYLLFSNGTTIVGPNSSGKTNILKAVKMLFTGFDNILKYNRVDDLTFGQEKNKTSITAQFDGNPDGIDKNLYSLLDELHKLQGTIRNGNLFSLSLYFTDTSTPVYNIFPNVKRPNDLGKAKIYSRVHRQLVTQLIESFSIYYVPAAKSIRQLYEDLLAPLLRKITADALSSHIPDVASKISDVSNRLNEQLELAGLSNLKASFIIPENSLESFFTNFDFVLEDPAKTPIYEKGMGIQSTALIASFLWITQEMKRQAKNVIWLLEEPESYLHPELSVSCLRILSELEKESLVIKTTHSLSFVPQDPDRIKGVTINSVGRTEVSSYRTYVEATSSLRRNLGVRFSDFYNLGQYNVMVEGPSDREIFNWFLSIAPVEKYSWPLLRQAQFLDYGGVKFLSGFLRATYQFVSKERSCVAVFDGDDAGTKEYKDLQGYFGQIKIPFQANNEFIVVRNRFPIEGLFPDDWIKDAAHEHQNWFKSFTVDASDELAPFDVHDNHKNQLQNALMQRVKEEQNFNWAKRFLDVCNAIDSALSHQDRKLHP</sequence>
<dbReference type="PANTHER" id="PTHR43581">
    <property type="entry name" value="ATP/GTP PHOSPHATASE"/>
    <property type="match status" value="1"/>
</dbReference>
<evidence type="ECO:0000313" key="2">
    <source>
        <dbReference type="EMBL" id="NML67548.1"/>
    </source>
</evidence>
<dbReference type="SUPFAM" id="SSF52540">
    <property type="entry name" value="P-loop containing nucleoside triphosphate hydrolases"/>
    <property type="match status" value="1"/>
</dbReference>
<dbReference type="GO" id="GO:0005524">
    <property type="term" value="F:ATP binding"/>
    <property type="evidence" value="ECO:0007669"/>
    <property type="project" value="UniProtKB-KW"/>
</dbReference>
<feature type="domain" description="Endonuclease GajA/Old nuclease/RecF-like AAA" evidence="1">
    <location>
        <begin position="1"/>
        <end position="318"/>
    </location>
</feature>
<proteinExistence type="predicted"/>
<dbReference type="AlphaFoldDB" id="A0A7Y0AHN1"/>